<feature type="compositionally biased region" description="Basic and acidic residues" evidence="7">
    <location>
        <begin position="210"/>
        <end position="226"/>
    </location>
</feature>
<evidence type="ECO:0000313" key="10">
    <source>
        <dbReference type="EMBL" id="SVP94258.1"/>
    </source>
</evidence>
<dbReference type="eggNOG" id="KOG0105">
    <property type="taxonomic scope" value="Eukaryota"/>
</dbReference>
<proteinExistence type="predicted"/>
<sequence>MGMGDISRIYIGNLPEDCSQRELEEEFEKFGRIIYCDLKKSYSGSPFAFIEFSDSRDARDAIRDKDGYEFHGKKLRVELPFRYRDEPRRPSSRRYGTTRRGKYVLEVTGLPPTGSWQDLKDHMRDAGECGHADVFRGGVGEITFFSRSDMDYAIERFDGSTFRSHEGEKSRISVREKTRRKRTRSYSFDRGRSHSRDNRRSRTYSRSRSRSRDRTRDGSRSRDRSRTRSRTRSRSRDRSRTRSRTVSRSYSRDKSSSRSRDKSVSRSRS</sequence>
<dbReference type="PANTHER" id="PTHR23003:SF62">
    <property type="entry name" value="SERINE_ARGININE (SR)-TYPE SHUTTLING MRNA BINDING PROTEIN NPL3"/>
    <property type="match status" value="1"/>
</dbReference>
<dbReference type="EMBL" id="UIVT01000004">
    <property type="protein sequence ID" value="SVP94258.1"/>
    <property type="molecule type" value="Genomic_DNA"/>
</dbReference>
<dbReference type="Pfam" id="PF00076">
    <property type="entry name" value="RRM_1"/>
    <property type="match status" value="2"/>
</dbReference>
<evidence type="ECO:0000256" key="6">
    <source>
        <dbReference type="PROSITE-ProRule" id="PRU00176"/>
    </source>
</evidence>
<evidence type="ECO:0000256" key="4">
    <source>
        <dbReference type="ARBA" id="ARBA00022884"/>
    </source>
</evidence>
<dbReference type="PROSITE" id="PS50102">
    <property type="entry name" value="RRM"/>
    <property type="match status" value="2"/>
</dbReference>
<organism evidence="9 12">
    <name type="scientific">Theileria annulata</name>
    <dbReference type="NCBI Taxonomy" id="5874"/>
    <lineage>
        <taxon>Eukaryota</taxon>
        <taxon>Sar</taxon>
        <taxon>Alveolata</taxon>
        <taxon>Apicomplexa</taxon>
        <taxon>Aconoidasida</taxon>
        <taxon>Piroplasmida</taxon>
        <taxon>Theileriidae</taxon>
        <taxon>Theileria</taxon>
    </lineage>
</organism>
<dbReference type="VEuPathDB" id="PiroplasmaDB:TA07805"/>
<dbReference type="InterPro" id="IPR035979">
    <property type="entry name" value="RBD_domain_sf"/>
</dbReference>
<dbReference type="GO" id="GO:0005634">
    <property type="term" value="C:nucleus"/>
    <property type="evidence" value="ECO:0007669"/>
    <property type="project" value="UniProtKB-SubCell"/>
</dbReference>
<dbReference type="GO" id="GO:0003729">
    <property type="term" value="F:mRNA binding"/>
    <property type="evidence" value="ECO:0007669"/>
    <property type="project" value="TreeGrafter"/>
</dbReference>
<evidence type="ECO:0000256" key="5">
    <source>
        <dbReference type="ARBA" id="ARBA00023242"/>
    </source>
</evidence>
<reference evidence="9 12" key="1">
    <citation type="journal article" date="2005" name="Science">
        <title>Genome of the host-cell transforming parasite Theileria annulata compared with T. parva.</title>
        <authorList>
            <person name="Pain A."/>
            <person name="Renauld H."/>
            <person name="Berriman M."/>
            <person name="Murphy L."/>
            <person name="Yeats C.A."/>
            <person name="Weir W."/>
            <person name="Kerhornou A."/>
            <person name="Aslett M."/>
            <person name="Bishop R."/>
            <person name="Bouchier C."/>
            <person name="Cochet M."/>
            <person name="Coulson R.M.R."/>
            <person name="Cronin A."/>
            <person name="de Villiers E.P."/>
            <person name="Fraser A."/>
            <person name="Fosker N."/>
            <person name="Gardner M."/>
            <person name="Goble A."/>
            <person name="Griffiths-Jones S."/>
            <person name="Harris D.E."/>
            <person name="Katzer F."/>
            <person name="Larke N."/>
            <person name="Lord A."/>
            <person name="Maser P."/>
            <person name="McKellar S."/>
            <person name="Mooney P."/>
            <person name="Morton F."/>
            <person name="Nene V."/>
            <person name="O'Neil S."/>
            <person name="Price C."/>
            <person name="Quail M.A."/>
            <person name="Rabbinowitsch E."/>
            <person name="Rawlings N.D."/>
            <person name="Rutter S."/>
            <person name="Saunders D."/>
            <person name="Seeger K."/>
            <person name="Shah T."/>
            <person name="Squares R."/>
            <person name="Squares S."/>
            <person name="Tivey A."/>
            <person name="Walker A.R."/>
            <person name="Woodward J."/>
            <person name="Dobbelaere D.A.E."/>
            <person name="Langsley G."/>
            <person name="Rajandream M.A."/>
            <person name="McKeever D."/>
            <person name="Shiels B."/>
            <person name="Tait A."/>
            <person name="Barrell B.G."/>
            <person name="Hall N."/>
        </authorList>
    </citation>
    <scope>NUCLEOTIDE SEQUENCE [LARGE SCALE GENOMIC DNA]</scope>
    <source>
        <strain evidence="12">Ankara</strain>
        <strain evidence="9">Ankara isolate clone C9</strain>
    </source>
</reference>
<dbReference type="OMA" id="PREPAYP"/>
<dbReference type="SUPFAM" id="SSF54928">
    <property type="entry name" value="RNA-binding domain, RBD"/>
    <property type="match status" value="1"/>
</dbReference>
<evidence type="ECO:0000256" key="2">
    <source>
        <dbReference type="ARBA" id="ARBA00022664"/>
    </source>
</evidence>
<dbReference type="EMBL" id="UIVS01000004">
    <property type="protein sequence ID" value="SVP95039.1"/>
    <property type="molecule type" value="Genomic_DNA"/>
</dbReference>
<name>Q4U9Z3_THEAN</name>
<evidence type="ECO:0000256" key="1">
    <source>
        <dbReference type="ARBA" id="ARBA00004123"/>
    </source>
</evidence>
<accession>Q4U9Z3</accession>
<dbReference type="STRING" id="5874.Q4U9Z3"/>
<keyword evidence="12" id="KW-1185">Reference proteome</keyword>
<dbReference type="AlphaFoldDB" id="Q4U9Z3"/>
<protein>
    <submittedName>
        <fullName evidence="9">Splicing factor, putative</fullName>
    </submittedName>
</protein>
<dbReference type="InterPro" id="IPR012677">
    <property type="entry name" value="Nucleotide-bd_a/b_plait_sf"/>
</dbReference>
<keyword evidence="2" id="KW-0507">mRNA processing</keyword>
<keyword evidence="4 6" id="KW-0694">RNA-binding</keyword>
<evidence type="ECO:0000313" key="11">
    <source>
        <dbReference type="EMBL" id="SVP95039.1"/>
    </source>
</evidence>
<feature type="compositionally biased region" description="Basic and acidic residues" evidence="7">
    <location>
        <begin position="163"/>
        <end position="176"/>
    </location>
</feature>
<dbReference type="FunFam" id="3.30.70.330:FF:000623">
    <property type="entry name" value="Splicing factor 1"/>
    <property type="match status" value="1"/>
</dbReference>
<feature type="domain" description="RRM" evidence="8">
    <location>
        <begin position="103"/>
        <end position="177"/>
    </location>
</feature>
<dbReference type="KEGG" id="tan:TA07805"/>
<keyword evidence="5" id="KW-0539">Nucleus</keyword>
<dbReference type="GeneID" id="3862795"/>
<dbReference type="Proteomes" id="UP000001950">
    <property type="component" value="Chromosome 4"/>
</dbReference>
<dbReference type="PANTHER" id="PTHR23003">
    <property type="entry name" value="RNA RECOGNITION MOTIF RRM DOMAIN CONTAINING PROTEIN"/>
    <property type="match status" value="1"/>
</dbReference>
<feature type="domain" description="RRM" evidence="8">
    <location>
        <begin position="7"/>
        <end position="82"/>
    </location>
</feature>
<dbReference type="InterPro" id="IPR050374">
    <property type="entry name" value="RRT5_SRSF_SR"/>
</dbReference>
<dbReference type="GO" id="GO:0005737">
    <property type="term" value="C:cytoplasm"/>
    <property type="evidence" value="ECO:0007669"/>
    <property type="project" value="TreeGrafter"/>
</dbReference>
<evidence type="ECO:0000256" key="7">
    <source>
        <dbReference type="SAM" id="MobiDB-lite"/>
    </source>
</evidence>
<gene>
    <name evidence="9" type="ORF">TA07805</name>
    <name evidence="10" type="ORF">TAT_000326000</name>
    <name evidence="11" type="ORF">TAV_000325800</name>
</gene>
<dbReference type="Gene3D" id="3.30.70.330">
    <property type="match status" value="2"/>
</dbReference>
<dbReference type="OrthoDB" id="1099063at2759"/>
<feature type="compositionally biased region" description="Basic and acidic residues" evidence="7">
    <location>
        <begin position="187"/>
        <end position="200"/>
    </location>
</feature>
<dbReference type="FunCoup" id="Q4U9Z3">
    <property type="interactions" value="476"/>
</dbReference>
<feature type="region of interest" description="Disordered" evidence="7">
    <location>
        <begin position="163"/>
        <end position="269"/>
    </location>
</feature>
<keyword evidence="3" id="KW-0677">Repeat</keyword>
<reference evidence="10" key="2">
    <citation type="submission" date="2018-07" db="EMBL/GenBank/DDBJ databases">
        <authorList>
            <person name="Quirk P.G."/>
            <person name="Krulwich T.A."/>
        </authorList>
    </citation>
    <scope>NUCLEOTIDE SEQUENCE</scope>
    <source>
        <strain evidence="10">Anand</strain>
    </source>
</reference>
<feature type="compositionally biased region" description="Basic and acidic residues" evidence="7">
    <location>
        <begin position="250"/>
        <end position="269"/>
    </location>
</feature>
<dbReference type="GO" id="GO:0006397">
    <property type="term" value="P:mRNA processing"/>
    <property type="evidence" value="ECO:0007669"/>
    <property type="project" value="UniProtKB-KW"/>
</dbReference>
<dbReference type="EMBL" id="CR940353">
    <property type="protein sequence ID" value="CAI76360.1"/>
    <property type="molecule type" value="Genomic_DNA"/>
</dbReference>
<dbReference type="InParanoid" id="Q4U9Z3"/>
<evidence type="ECO:0000256" key="3">
    <source>
        <dbReference type="ARBA" id="ARBA00022737"/>
    </source>
</evidence>
<evidence type="ECO:0000313" key="12">
    <source>
        <dbReference type="Proteomes" id="UP000001950"/>
    </source>
</evidence>
<evidence type="ECO:0000259" key="8">
    <source>
        <dbReference type="PROSITE" id="PS50102"/>
    </source>
</evidence>
<dbReference type="SMART" id="SM00360">
    <property type="entry name" value="RRM"/>
    <property type="match status" value="2"/>
</dbReference>
<evidence type="ECO:0000313" key="9">
    <source>
        <dbReference type="EMBL" id="CAI76360.1"/>
    </source>
</evidence>
<comment type="subcellular location">
    <subcellularLocation>
        <location evidence="1">Nucleus</location>
    </subcellularLocation>
</comment>
<dbReference type="InterPro" id="IPR000504">
    <property type="entry name" value="RRM_dom"/>
</dbReference>
<dbReference type="RefSeq" id="XP_952985.1">
    <property type="nucleotide sequence ID" value="XM_947892.1"/>
</dbReference>